<keyword evidence="2" id="KW-0812">Transmembrane</keyword>
<dbReference type="RefSeq" id="WP_378537966.1">
    <property type="nucleotide sequence ID" value="NZ_JBHSBH010000015.1"/>
</dbReference>
<feature type="compositionally biased region" description="Basic and acidic residues" evidence="1">
    <location>
        <begin position="256"/>
        <end position="275"/>
    </location>
</feature>
<feature type="transmembrane region" description="Helical" evidence="2">
    <location>
        <begin position="51"/>
        <end position="68"/>
    </location>
</feature>
<protein>
    <submittedName>
        <fullName evidence="3">DUF4184 family protein</fullName>
    </submittedName>
</protein>
<feature type="transmembrane region" description="Helical" evidence="2">
    <location>
        <begin position="183"/>
        <end position="202"/>
    </location>
</feature>
<dbReference type="Proteomes" id="UP001595847">
    <property type="component" value="Unassembled WGS sequence"/>
</dbReference>
<organism evidence="3 4">
    <name type="scientific">Nocardiopsis sediminis</name>
    <dbReference type="NCBI Taxonomy" id="1778267"/>
    <lineage>
        <taxon>Bacteria</taxon>
        <taxon>Bacillati</taxon>
        <taxon>Actinomycetota</taxon>
        <taxon>Actinomycetes</taxon>
        <taxon>Streptosporangiales</taxon>
        <taxon>Nocardiopsidaceae</taxon>
        <taxon>Nocardiopsis</taxon>
    </lineage>
</organism>
<accession>A0ABV8FVZ2</accession>
<evidence type="ECO:0000313" key="4">
    <source>
        <dbReference type="Proteomes" id="UP001595847"/>
    </source>
</evidence>
<keyword evidence="2" id="KW-1133">Transmembrane helix</keyword>
<feature type="transmembrane region" description="Helical" evidence="2">
    <location>
        <begin position="96"/>
        <end position="113"/>
    </location>
</feature>
<sequence>MPFTVSHVAAVLPLARTRLPLAALAVGAVVPDLPYYLPMPSLGTHAPWGLPVDVVLGAAVLLVVRTAVREPVAALAPRTVRERIPAAPAPLTRRHAAAAGAALLIGAATHILWDSVTQPGGAGVQLLPALQASVVGPHRVYNVLMYVSSAGGLAALAVWARLRLRATPPAERPVAALRPAARWCAVAAVALASAAGAVALGMSPRAAVSSYDLVRCVLVGAMQGAGAGLAGHVAVWHLVRAARRIGGSGGVGEPGARGDRRSTEKTSRRVADSSR</sequence>
<dbReference type="InterPro" id="IPR025238">
    <property type="entry name" value="DUF4184"/>
</dbReference>
<comment type="caution">
    <text evidence="3">The sequence shown here is derived from an EMBL/GenBank/DDBJ whole genome shotgun (WGS) entry which is preliminary data.</text>
</comment>
<evidence type="ECO:0000256" key="2">
    <source>
        <dbReference type="SAM" id="Phobius"/>
    </source>
</evidence>
<gene>
    <name evidence="3" type="ORF">ACFOVU_26560</name>
</gene>
<proteinExistence type="predicted"/>
<feature type="region of interest" description="Disordered" evidence="1">
    <location>
        <begin position="248"/>
        <end position="275"/>
    </location>
</feature>
<evidence type="ECO:0000313" key="3">
    <source>
        <dbReference type="EMBL" id="MFC3999503.1"/>
    </source>
</evidence>
<keyword evidence="4" id="KW-1185">Reference proteome</keyword>
<feature type="transmembrane region" description="Helical" evidence="2">
    <location>
        <begin position="143"/>
        <end position="162"/>
    </location>
</feature>
<feature type="transmembrane region" description="Helical" evidence="2">
    <location>
        <begin position="217"/>
        <end position="239"/>
    </location>
</feature>
<dbReference type="Pfam" id="PF13803">
    <property type="entry name" value="DUF4184"/>
    <property type="match status" value="1"/>
</dbReference>
<evidence type="ECO:0000256" key="1">
    <source>
        <dbReference type="SAM" id="MobiDB-lite"/>
    </source>
</evidence>
<name>A0ABV8FVZ2_9ACTN</name>
<dbReference type="EMBL" id="JBHSBH010000015">
    <property type="protein sequence ID" value="MFC3999503.1"/>
    <property type="molecule type" value="Genomic_DNA"/>
</dbReference>
<reference evidence="4" key="1">
    <citation type="journal article" date="2019" name="Int. J. Syst. Evol. Microbiol.">
        <title>The Global Catalogue of Microorganisms (GCM) 10K type strain sequencing project: providing services to taxonomists for standard genome sequencing and annotation.</title>
        <authorList>
            <consortium name="The Broad Institute Genomics Platform"/>
            <consortium name="The Broad Institute Genome Sequencing Center for Infectious Disease"/>
            <person name="Wu L."/>
            <person name="Ma J."/>
        </authorList>
    </citation>
    <scope>NUCLEOTIDE SEQUENCE [LARGE SCALE GENOMIC DNA]</scope>
    <source>
        <strain evidence="4">TBRC 1826</strain>
    </source>
</reference>
<keyword evidence="2" id="KW-0472">Membrane</keyword>